<dbReference type="AlphaFoldDB" id="A0AAV4ATM8"/>
<organism evidence="1 2">
    <name type="scientific">Plakobranchus ocellatus</name>
    <dbReference type="NCBI Taxonomy" id="259542"/>
    <lineage>
        <taxon>Eukaryota</taxon>
        <taxon>Metazoa</taxon>
        <taxon>Spiralia</taxon>
        <taxon>Lophotrochozoa</taxon>
        <taxon>Mollusca</taxon>
        <taxon>Gastropoda</taxon>
        <taxon>Heterobranchia</taxon>
        <taxon>Euthyneura</taxon>
        <taxon>Panpulmonata</taxon>
        <taxon>Sacoglossa</taxon>
        <taxon>Placobranchoidea</taxon>
        <taxon>Plakobranchidae</taxon>
        <taxon>Plakobranchus</taxon>
    </lineage>
</organism>
<keyword evidence="2" id="KW-1185">Reference proteome</keyword>
<dbReference type="Proteomes" id="UP000735302">
    <property type="component" value="Unassembled WGS sequence"/>
</dbReference>
<protein>
    <submittedName>
        <fullName evidence="1">Uncharacterized protein</fullName>
    </submittedName>
</protein>
<accession>A0AAV4ATM8</accession>
<sequence>MKSIMDAFCKELNSVPADSDGANSFHRDLDDLSLTLELHQRKGQIFYDRKKGSQFEAQRGENKNWTILSYLYHMVHIAERFESVNMHFPIRGHSFMECDRDMASVSQTAKAEAPEDWRNVLQTGRSTPELFHIIKITGDKFLKCTKFL</sequence>
<reference evidence="1 2" key="1">
    <citation type="journal article" date="2021" name="Elife">
        <title>Chloroplast acquisition without the gene transfer in kleptoplastic sea slugs, Plakobranchus ocellatus.</title>
        <authorList>
            <person name="Maeda T."/>
            <person name="Takahashi S."/>
            <person name="Yoshida T."/>
            <person name="Shimamura S."/>
            <person name="Takaki Y."/>
            <person name="Nagai Y."/>
            <person name="Toyoda A."/>
            <person name="Suzuki Y."/>
            <person name="Arimoto A."/>
            <person name="Ishii H."/>
            <person name="Satoh N."/>
            <person name="Nishiyama T."/>
            <person name="Hasebe M."/>
            <person name="Maruyama T."/>
            <person name="Minagawa J."/>
            <person name="Obokata J."/>
            <person name="Shigenobu S."/>
        </authorList>
    </citation>
    <scope>NUCLEOTIDE SEQUENCE [LARGE SCALE GENOMIC DNA]</scope>
</reference>
<evidence type="ECO:0000313" key="1">
    <source>
        <dbReference type="EMBL" id="GFO10670.1"/>
    </source>
</evidence>
<evidence type="ECO:0000313" key="2">
    <source>
        <dbReference type="Proteomes" id="UP000735302"/>
    </source>
</evidence>
<comment type="caution">
    <text evidence="1">The sequence shown here is derived from an EMBL/GenBank/DDBJ whole genome shotgun (WGS) entry which is preliminary data.</text>
</comment>
<dbReference type="EMBL" id="BLXT01004186">
    <property type="protein sequence ID" value="GFO10670.1"/>
    <property type="molecule type" value="Genomic_DNA"/>
</dbReference>
<name>A0AAV4ATM8_9GAST</name>
<gene>
    <name evidence="1" type="ORF">PoB_003717500</name>
</gene>
<proteinExistence type="predicted"/>